<dbReference type="PANTHER" id="PTHR30181">
    <property type="entry name" value="MANNITOL PERMEASE IIC COMPONENT"/>
    <property type="match status" value="1"/>
</dbReference>
<protein>
    <recommendedName>
        <fullName evidence="5">PTS system mannitol-specific EIICB component</fullName>
        <ecNumber evidence="4">2.7.1.197</ecNumber>
    </recommendedName>
    <alternativeName>
        <fullName evidence="15">EIICB-Mtl</fullName>
    </alternativeName>
</protein>
<accession>A0A1H0C8W8</accession>
<evidence type="ECO:0000256" key="16">
    <source>
        <dbReference type="SAM" id="MobiDB-lite"/>
    </source>
</evidence>
<evidence type="ECO:0000256" key="3">
    <source>
        <dbReference type="ARBA" id="ARBA00004651"/>
    </source>
</evidence>
<dbReference type="GO" id="GO:0022872">
    <property type="term" value="F:protein-N(PI)-phosphohistidine-mannitol phosphotransferase system transmembrane transporter activity"/>
    <property type="evidence" value="ECO:0007669"/>
    <property type="project" value="InterPro"/>
</dbReference>
<feature type="transmembrane region" description="Helical" evidence="17">
    <location>
        <begin position="61"/>
        <end position="79"/>
    </location>
</feature>
<evidence type="ECO:0000256" key="15">
    <source>
        <dbReference type="ARBA" id="ARBA00033349"/>
    </source>
</evidence>
<feature type="transmembrane region" description="Helical" evidence="17">
    <location>
        <begin position="219"/>
        <end position="240"/>
    </location>
</feature>
<dbReference type="Pfam" id="PF02378">
    <property type="entry name" value="PTS_EIIC"/>
    <property type="match status" value="1"/>
</dbReference>
<dbReference type="EC" id="2.7.1.197" evidence="4"/>
<evidence type="ECO:0000256" key="5">
    <source>
        <dbReference type="ARBA" id="ARBA00021825"/>
    </source>
</evidence>
<dbReference type="InterPro" id="IPR003501">
    <property type="entry name" value="PTS_EIIB_2/3"/>
</dbReference>
<name>A0A1H0C8W8_9BACL</name>
<dbReference type="NCBIfam" id="NF011663">
    <property type="entry name" value="PRK15083.1"/>
    <property type="match status" value="1"/>
</dbReference>
<evidence type="ECO:0000256" key="4">
    <source>
        <dbReference type="ARBA" id="ARBA00011909"/>
    </source>
</evidence>
<evidence type="ECO:0000256" key="14">
    <source>
        <dbReference type="ARBA" id="ARBA00023136"/>
    </source>
</evidence>
<dbReference type="PANTHER" id="PTHR30181:SF2">
    <property type="entry name" value="PTS SYSTEM MANNITOL-SPECIFIC EIICBA COMPONENT"/>
    <property type="match status" value="1"/>
</dbReference>
<feature type="domain" description="PTS EIIB type-2" evidence="18">
    <location>
        <begin position="510"/>
        <end position="601"/>
    </location>
</feature>
<evidence type="ECO:0000256" key="2">
    <source>
        <dbReference type="ARBA" id="ARBA00002434"/>
    </source>
</evidence>
<dbReference type="GO" id="GO:0005886">
    <property type="term" value="C:plasma membrane"/>
    <property type="evidence" value="ECO:0007669"/>
    <property type="project" value="UniProtKB-SubCell"/>
</dbReference>
<dbReference type="AlphaFoldDB" id="A0A1H0C8W8"/>
<dbReference type="InterPro" id="IPR013011">
    <property type="entry name" value="PTS_EIIB_2"/>
</dbReference>
<feature type="transmembrane region" description="Helical" evidence="17">
    <location>
        <begin position="276"/>
        <end position="297"/>
    </location>
</feature>
<feature type="transmembrane region" description="Helical" evidence="17">
    <location>
        <begin position="85"/>
        <end position="114"/>
    </location>
</feature>
<dbReference type="Gene3D" id="3.40.50.2300">
    <property type="match status" value="2"/>
</dbReference>
<dbReference type="PROSITE" id="PS51104">
    <property type="entry name" value="PTS_EIIC_TYPE_2"/>
    <property type="match status" value="1"/>
</dbReference>
<dbReference type="RefSeq" id="WP_090239297.1">
    <property type="nucleotide sequence ID" value="NZ_FNHW01000007.1"/>
</dbReference>
<reference evidence="21" key="1">
    <citation type="submission" date="2016-10" db="EMBL/GenBank/DDBJ databases">
        <authorList>
            <person name="Varghese N."/>
            <person name="Submissions S."/>
        </authorList>
    </citation>
    <scope>NUCLEOTIDE SEQUENCE [LARGE SCALE GENOMIC DNA]</scope>
    <source>
        <strain evidence="21">CGMCC 1.6854</strain>
    </source>
</reference>
<evidence type="ECO:0000256" key="17">
    <source>
        <dbReference type="SAM" id="Phobius"/>
    </source>
</evidence>
<dbReference type="InterPro" id="IPR003352">
    <property type="entry name" value="PTS_EIIC"/>
</dbReference>
<dbReference type="FunFam" id="3.40.50.2300:FF:000047">
    <property type="entry name" value="PTS system mannitol-specific transporter subunit IICBA"/>
    <property type="match status" value="2"/>
</dbReference>
<dbReference type="NCBIfam" id="TIGR00851">
    <property type="entry name" value="mtlA"/>
    <property type="match status" value="1"/>
</dbReference>
<keyword evidence="11" id="KW-0598">Phosphotransferase system</keyword>
<dbReference type="InterPro" id="IPR004718">
    <property type="entry name" value="PTS_IIC_mtl"/>
</dbReference>
<keyword evidence="13 17" id="KW-1133">Transmembrane helix</keyword>
<evidence type="ECO:0000313" key="20">
    <source>
        <dbReference type="EMBL" id="SDN54325.1"/>
    </source>
</evidence>
<organism evidence="20 21">
    <name type="scientific">Fictibacillus solisalsi</name>
    <dbReference type="NCBI Taxonomy" id="459525"/>
    <lineage>
        <taxon>Bacteria</taxon>
        <taxon>Bacillati</taxon>
        <taxon>Bacillota</taxon>
        <taxon>Bacilli</taxon>
        <taxon>Bacillales</taxon>
        <taxon>Fictibacillaceae</taxon>
        <taxon>Fictibacillus</taxon>
    </lineage>
</organism>
<keyword evidence="7" id="KW-1003">Cell membrane</keyword>
<feature type="region of interest" description="Disordered" evidence="16">
    <location>
        <begin position="345"/>
        <end position="387"/>
    </location>
</feature>
<dbReference type="InterPro" id="IPR036095">
    <property type="entry name" value="PTS_EIIB-like_sf"/>
</dbReference>
<evidence type="ECO:0000256" key="7">
    <source>
        <dbReference type="ARBA" id="ARBA00022475"/>
    </source>
</evidence>
<dbReference type="InterPro" id="IPR013014">
    <property type="entry name" value="PTS_EIIC_2"/>
</dbReference>
<evidence type="ECO:0000256" key="9">
    <source>
        <dbReference type="ARBA" id="ARBA00022597"/>
    </source>
</evidence>
<dbReference type="OrthoDB" id="9814222at2"/>
<evidence type="ECO:0000313" key="21">
    <source>
        <dbReference type="Proteomes" id="UP000199544"/>
    </source>
</evidence>
<keyword evidence="9" id="KW-0762">Sugar transport</keyword>
<feature type="transmembrane region" description="Helical" evidence="17">
    <location>
        <begin position="252"/>
        <end position="270"/>
    </location>
</feature>
<comment type="function">
    <text evidence="2">The phosphoenolpyruvate-dependent sugar phosphotransferase system (sugar PTS), a major carbohydrate active transport system, catalyzes the phosphorylation of incoming sugar substrates concomitantly with their translocation across the cell membrane. The enzyme II CmtAB PTS system is involved in D-mannitol transport.</text>
</comment>
<feature type="transmembrane region" description="Helical" evidence="17">
    <location>
        <begin position="30"/>
        <end position="49"/>
    </location>
</feature>
<dbReference type="PROSITE" id="PS51099">
    <property type="entry name" value="PTS_EIIB_TYPE_2"/>
    <property type="match status" value="2"/>
</dbReference>
<sequence length="601" mass="63342">MANSEEKKSGAKVKIQRFGSHLSGMIMPNIGAFIAWGIITALFIPTGWIPNEDMAKLVTPMITYLLPLLIGFSGGRIVYDLRGGVVGATATMGVIVGADIPMLLGAMIMGPLGGWAIKKFDKMIDGKVRSGFEMLVNNFSAGIIAGILTLIAYKLIGPVVLTLNKTLAAGVQAIVDAHLLPLASIFIEPAKVLFLNNAINHGILSPLGIEQAAKAGKSVLFLLESNPGPGFGVLLAYILFGRGMAKQSAPGAAIIHFLGGIHEIYFPYILMKPMLLLSVIAGGASGVFTFLLFDAGLVAAPSPGSIFALIAMTPRGHYLGVIAGVLVATAVSFLISSVILKSSKKTDDDDDELTKAAEKTSALKGKESRASSLINKPEEVKKEEPVPAKKRSDVNKIIFACDAGMGSSAMGASILKNKVQKAGLDIAVSNTSINNLPSDADIVITHKDLTDRAKAKLPDAEHISVENFLNSPKYDELMNELKDGQVAVPAEAAAEPVAEPAENNEYADVSKIIFACDAGMGSSAMGASILKNKVKKAGLDVAVSNTSISNLPDDADVVITHKDLTDRAKTKLPGAKHISVENFLNSPKYDELMSKLESAKK</sequence>
<comment type="subcellular location">
    <subcellularLocation>
        <location evidence="3">Cell membrane</location>
        <topology evidence="3">Multi-pass membrane protein</topology>
    </subcellularLocation>
</comment>
<keyword evidence="21" id="KW-1185">Reference proteome</keyword>
<evidence type="ECO:0000256" key="8">
    <source>
        <dbReference type="ARBA" id="ARBA00022553"/>
    </source>
</evidence>
<evidence type="ECO:0000256" key="6">
    <source>
        <dbReference type="ARBA" id="ARBA00022448"/>
    </source>
</evidence>
<keyword evidence="8" id="KW-0597">Phosphoprotein</keyword>
<comment type="catalytic activity">
    <reaction evidence="1">
        <text>D-mannitol(out) + N(pros)-phospho-L-histidyl-[protein] = D-mannitol 1-phosphate(in) + L-histidyl-[protein]</text>
        <dbReference type="Rhea" id="RHEA:33363"/>
        <dbReference type="Rhea" id="RHEA-COMP:9745"/>
        <dbReference type="Rhea" id="RHEA-COMP:9746"/>
        <dbReference type="ChEBI" id="CHEBI:16899"/>
        <dbReference type="ChEBI" id="CHEBI:29979"/>
        <dbReference type="ChEBI" id="CHEBI:61381"/>
        <dbReference type="ChEBI" id="CHEBI:64837"/>
        <dbReference type="EC" id="2.7.1.197"/>
    </reaction>
</comment>
<feature type="domain" description="PTS EIIB type-2" evidence="18">
    <location>
        <begin position="395"/>
        <end position="489"/>
    </location>
</feature>
<evidence type="ECO:0000256" key="10">
    <source>
        <dbReference type="ARBA" id="ARBA00022679"/>
    </source>
</evidence>
<dbReference type="GO" id="GO:0090563">
    <property type="term" value="F:protein-phosphocysteine-sugar phosphotransferase activity"/>
    <property type="evidence" value="ECO:0007669"/>
    <property type="project" value="TreeGrafter"/>
</dbReference>
<gene>
    <name evidence="20" type="ORF">SAMN04488137_4828</name>
</gene>
<dbReference type="InterPro" id="IPR029503">
    <property type="entry name" value="PTS_EIIB_mannitol"/>
</dbReference>
<evidence type="ECO:0000259" key="18">
    <source>
        <dbReference type="PROSITE" id="PS51099"/>
    </source>
</evidence>
<feature type="domain" description="PTS EIIC type-2" evidence="19">
    <location>
        <begin position="18"/>
        <end position="347"/>
    </location>
</feature>
<evidence type="ECO:0000256" key="12">
    <source>
        <dbReference type="ARBA" id="ARBA00022692"/>
    </source>
</evidence>
<dbReference type="InterPro" id="IPR050893">
    <property type="entry name" value="Sugar_PTS"/>
</dbReference>
<dbReference type="Pfam" id="PF02302">
    <property type="entry name" value="PTS_IIB"/>
    <property type="match status" value="2"/>
</dbReference>
<feature type="compositionally biased region" description="Basic and acidic residues" evidence="16">
    <location>
        <begin position="376"/>
        <end position="387"/>
    </location>
</feature>
<feature type="transmembrane region" description="Helical" evidence="17">
    <location>
        <begin position="318"/>
        <end position="340"/>
    </location>
</feature>
<keyword evidence="14 17" id="KW-0472">Membrane</keyword>
<dbReference type="STRING" id="459525.SAMN04488137_4828"/>
<dbReference type="CDD" id="cd05567">
    <property type="entry name" value="PTS_IIB_mannitol"/>
    <property type="match status" value="2"/>
</dbReference>
<feature type="transmembrane region" description="Helical" evidence="17">
    <location>
        <begin position="135"/>
        <end position="156"/>
    </location>
</feature>
<dbReference type="Proteomes" id="UP000199544">
    <property type="component" value="Unassembled WGS sequence"/>
</dbReference>
<keyword evidence="6" id="KW-0813">Transport</keyword>
<proteinExistence type="predicted"/>
<evidence type="ECO:0000256" key="1">
    <source>
        <dbReference type="ARBA" id="ARBA00001655"/>
    </source>
</evidence>
<dbReference type="EMBL" id="FNHW01000007">
    <property type="protein sequence ID" value="SDN54325.1"/>
    <property type="molecule type" value="Genomic_DNA"/>
</dbReference>
<evidence type="ECO:0000256" key="11">
    <source>
        <dbReference type="ARBA" id="ARBA00022683"/>
    </source>
</evidence>
<dbReference type="SUPFAM" id="SSF52794">
    <property type="entry name" value="PTS system IIB component-like"/>
    <property type="match status" value="2"/>
</dbReference>
<evidence type="ECO:0000256" key="13">
    <source>
        <dbReference type="ARBA" id="ARBA00022989"/>
    </source>
</evidence>
<keyword evidence="12 17" id="KW-0812">Transmembrane</keyword>
<evidence type="ECO:0000259" key="19">
    <source>
        <dbReference type="PROSITE" id="PS51104"/>
    </source>
</evidence>
<keyword evidence="10" id="KW-0808">Transferase</keyword>
<dbReference type="GO" id="GO:0009401">
    <property type="term" value="P:phosphoenolpyruvate-dependent sugar phosphotransferase system"/>
    <property type="evidence" value="ECO:0007669"/>
    <property type="project" value="UniProtKB-KW"/>
</dbReference>